<dbReference type="GeneID" id="20353501"/>
<dbReference type="OrthoDB" id="10469818at2759"/>
<feature type="compositionally biased region" description="Basic residues" evidence="1">
    <location>
        <begin position="230"/>
        <end position="241"/>
    </location>
</feature>
<dbReference type="EMBL" id="GL385404">
    <property type="protein sequence ID" value="EJT69424.1"/>
    <property type="molecule type" value="Genomic_DNA"/>
</dbReference>
<feature type="region of interest" description="Disordered" evidence="1">
    <location>
        <begin position="186"/>
        <end position="249"/>
    </location>
</feature>
<accession>J3PHR2</accession>
<dbReference type="RefSeq" id="XP_009229209.1">
    <property type="nucleotide sequence ID" value="XM_009230945.1"/>
</dbReference>
<feature type="region of interest" description="Disordered" evidence="1">
    <location>
        <begin position="86"/>
        <end position="163"/>
    </location>
</feature>
<feature type="region of interest" description="Disordered" evidence="1">
    <location>
        <begin position="21"/>
        <end position="43"/>
    </location>
</feature>
<name>J3PHR2_GAET3</name>
<sequence>MLGGSWCDSSHRQFAYRHPPLSHHAYKDPTMQPFSDRMGEWPRARQPSTNTLFQAEKVSCTAIHLFLPRPKTTPWSYSITIQMDNNGDSHAARGQEVRPATRAGENQHSARGQESPATAQHFADSDATHSAQDNDEPRLPERPHGHQAGYDQEAGLGAHGSSDGCRITSPAIAAWLNQGIKDDPYHTLQSDTDAPWVEWPAEPVPVDGNTPDQWSVAAAAGDPDPEEGGRRRRLGARRRGGGRRDARRE</sequence>
<dbReference type="AlphaFoldDB" id="J3PHR2"/>
<protein>
    <submittedName>
        <fullName evidence="2 3">Uncharacterized protein</fullName>
    </submittedName>
</protein>
<dbReference type="Proteomes" id="UP000006039">
    <property type="component" value="Unassembled WGS sequence"/>
</dbReference>
<gene>
    <name evidence="3" type="primary">20353501</name>
    <name evidence="2" type="ORF">GGTG_13043</name>
</gene>
<proteinExistence type="predicted"/>
<reference evidence="3" key="5">
    <citation type="submission" date="2018-04" db="UniProtKB">
        <authorList>
            <consortium name="EnsemblFungi"/>
        </authorList>
    </citation>
    <scope>IDENTIFICATION</scope>
    <source>
        <strain evidence="3">R3-111a-1</strain>
    </source>
</reference>
<evidence type="ECO:0000313" key="4">
    <source>
        <dbReference type="Proteomes" id="UP000006039"/>
    </source>
</evidence>
<dbReference type="eggNOG" id="ENOG502REMQ">
    <property type="taxonomic scope" value="Eukaryota"/>
</dbReference>
<dbReference type="HOGENOM" id="CLU_097621_0_0_1"/>
<reference evidence="3" key="4">
    <citation type="journal article" date="2015" name="G3 (Bethesda)">
        <title>Genome sequences of three phytopathogenic species of the Magnaporthaceae family of fungi.</title>
        <authorList>
            <person name="Okagaki L.H."/>
            <person name="Nunes C.C."/>
            <person name="Sailsbery J."/>
            <person name="Clay B."/>
            <person name="Brown D."/>
            <person name="John T."/>
            <person name="Oh Y."/>
            <person name="Young N."/>
            <person name="Fitzgerald M."/>
            <person name="Haas B.J."/>
            <person name="Zeng Q."/>
            <person name="Young S."/>
            <person name="Adiconis X."/>
            <person name="Fan L."/>
            <person name="Levin J.Z."/>
            <person name="Mitchell T.K."/>
            <person name="Okubara P.A."/>
            <person name="Farman M.L."/>
            <person name="Kohn L.M."/>
            <person name="Birren B."/>
            <person name="Ma L.-J."/>
            <person name="Dean R.A."/>
        </authorList>
    </citation>
    <scope>NUCLEOTIDE SEQUENCE</scope>
    <source>
        <strain evidence="3">R3-111a-1</strain>
    </source>
</reference>
<evidence type="ECO:0000256" key="1">
    <source>
        <dbReference type="SAM" id="MobiDB-lite"/>
    </source>
</evidence>
<reference evidence="4" key="1">
    <citation type="submission" date="2010-07" db="EMBL/GenBank/DDBJ databases">
        <title>The genome sequence of Gaeumannomyces graminis var. tritici strain R3-111a-1.</title>
        <authorList>
            <consortium name="The Broad Institute Genome Sequencing Platform"/>
            <person name="Ma L.-J."/>
            <person name="Dead R."/>
            <person name="Young S."/>
            <person name="Zeng Q."/>
            <person name="Koehrsen M."/>
            <person name="Alvarado L."/>
            <person name="Berlin A."/>
            <person name="Chapman S.B."/>
            <person name="Chen Z."/>
            <person name="Freedman E."/>
            <person name="Gellesch M."/>
            <person name="Goldberg J."/>
            <person name="Griggs A."/>
            <person name="Gujja S."/>
            <person name="Heilman E.R."/>
            <person name="Heiman D."/>
            <person name="Hepburn T."/>
            <person name="Howarth C."/>
            <person name="Jen D."/>
            <person name="Larson L."/>
            <person name="Mehta T."/>
            <person name="Neiman D."/>
            <person name="Pearson M."/>
            <person name="Roberts A."/>
            <person name="Saif S."/>
            <person name="Shea T."/>
            <person name="Shenoy N."/>
            <person name="Sisk P."/>
            <person name="Stolte C."/>
            <person name="Sykes S."/>
            <person name="Walk T."/>
            <person name="White J."/>
            <person name="Yandava C."/>
            <person name="Haas B."/>
            <person name="Nusbaum C."/>
            <person name="Birren B."/>
        </authorList>
    </citation>
    <scope>NUCLEOTIDE SEQUENCE [LARGE SCALE GENOMIC DNA]</scope>
    <source>
        <strain evidence="4">R3-111a-1</strain>
    </source>
</reference>
<keyword evidence="4" id="KW-1185">Reference proteome</keyword>
<feature type="compositionally biased region" description="Basic and acidic residues" evidence="1">
    <location>
        <begin position="135"/>
        <end position="144"/>
    </location>
</feature>
<dbReference type="EnsemblFungi" id="EJT69424">
    <property type="protein sequence ID" value="EJT69424"/>
    <property type="gene ID" value="GGTG_13043"/>
</dbReference>
<reference evidence="2" key="3">
    <citation type="submission" date="2010-09" db="EMBL/GenBank/DDBJ databases">
        <title>Annotation of Gaeumannomyces graminis var. tritici R3-111a-1.</title>
        <authorList>
            <consortium name="The Broad Institute Genome Sequencing Platform"/>
            <person name="Ma L.-J."/>
            <person name="Dead R."/>
            <person name="Young S.K."/>
            <person name="Zeng Q."/>
            <person name="Gargeya S."/>
            <person name="Fitzgerald M."/>
            <person name="Haas B."/>
            <person name="Abouelleil A."/>
            <person name="Alvarado L."/>
            <person name="Arachchi H.M."/>
            <person name="Berlin A."/>
            <person name="Brown A."/>
            <person name="Chapman S.B."/>
            <person name="Chen Z."/>
            <person name="Dunbar C."/>
            <person name="Freedman E."/>
            <person name="Gearin G."/>
            <person name="Gellesch M."/>
            <person name="Goldberg J."/>
            <person name="Griggs A."/>
            <person name="Gujja S."/>
            <person name="Heiman D."/>
            <person name="Howarth C."/>
            <person name="Larson L."/>
            <person name="Lui A."/>
            <person name="MacDonald P.J.P."/>
            <person name="Mehta T."/>
            <person name="Montmayeur A."/>
            <person name="Murphy C."/>
            <person name="Neiman D."/>
            <person name="Pearson M."/>
            <person name="Priest M."/>
            <person name="Roberts A."/>
            <person name="Saif S."/>
            <person name="Shea T."/>
            <person name="Shenoy N."/>
            <person name="Sisk P."/>
            <person name="Stolte C."/>
            <person name="Sykes S."/>
            <person name="Yandava C."/>
            <person name="Wortman J."/>
            <person name="Nusbaum C."/>
            <person name="Birren B."/>
        </authorList>
    </citation>
    <scope>NUCLEOTIDE SEQUENCE</scope>
    <source>
        <strain evidence="2">R3-111a-1</strain>
    </source>
</reference>
<dbReference type="VEuPathDB" id="FungiDB:GGTG_13043"/>
<reference evidence="2" key="2">
    <citation type="submission" date="2010-07" db="EMBL/GenBank/DDBJ databases">
        <authorList>
            <consortium name="The Broad Institute Genome Sequencing Platform"/>
            <consortium name="Broad Institute Genome Sequencing Center for Infectious Disease"/>
            <person name="Ma L.-J."/>
            <person name="Dead R."/>
            <person name="Young S."/>
            <person name="Zeng Q."/>
            <person name="Koehrsen M."/>
            <person name="Alvarado L."/>
            <person name="Berlin A."/>
            <person name="Chapman S.B."/>
            <person name="Chen Z."/>
            <person name="Freedman E."/>
            <person name="Gellesch M."/>
            <person name="Goldberg J."/>
            <person name="Griggs A."/>
            <person name="Gujja S."/>
            <person name="Heilman E.R."/>
            <person name="Heiman D."/>
            <person name="Hepburn T."/>
            <person name="Howarth C."/>
            <person name="Jen D."/>
            <person name="Larson L."/>
            <person name="Mehta T."/>
            <person name="Neiman D."/>
            <person name="Pearson M."/>
            <person name="Roberts A."/>
            <person name="Saif S."/>
            <person name="Shea T."/>
            <person name="Shenoy N."/>
            <person name="Sisk P."/>
            <person name="Stolte C."/>
            <person name="Sykes S."/>
            <person name="Walk T."/>
            <person name="White J."/>
            <person name="Yandava C."/>
            <person name="Haas B."/>
            <person name="Nusbaum C."/>
            <person name="Birren B."/>
        </authorList>
    </citation>
    <scope>NUCLEOTIDE SEQUENCE</scope>
    <source>
        <strain evidence="2">R3-111a-1</strain>
    </source>
</reference>
<evidence type="ECO:0000313" key="3">
    <source>
        <dbReference type="EnsemblFungi" id="EJT69424"/>
    </source>
</evidence>
<feature type="compositionally biased region" description="Polar residues" evidence="1">
    <location>
        <begin position="104"/>
        <end position="118"/>
    </location>
</feature>
<evidence type="ECO:0000313" key="2">
    <source>
        <dbReference type="EMBL" id="EJT69424.1"/>
    </source>
</evidence>
<feature type="compositionally biased region" description="Low complexity" evidence="1">
    <location>
        <begin position="194"/>
        <end position="206"/>
    </location>
</feature>
<organism evidence="2">
    <name type="scientific">Gaeumannomyces tritici (strain R3-111a-1)</name>
    <name type="common">Wheat and barley take-all root rot fungus</name>
    <name type="synonym">Gaeumannomyces graminis var. tritici</name>
    <dbReference type="NCBI Taxonomy" id="644352"/>
    <lineage>
        <taxon>Eukaryota</taxon>
        <taxon>Fungi</taxon>
        <taxon>Dikarya</taxon>
        <taxon>Ascomycota</taxon>
        <taxon>Pezizomycotina</taxon>
        <taxon>Sordariomycetes</taxon>
        <taxon>Sordariomycetidae</taxon>
        <taxon>Magnaporthales</taxon>
        <taxon>Magnaporthaceae</taxon>
        <taxon>Gaeumannomyces</taxon>
    </lineage>
</organism>